<name>A0A310SEF1_9HYME</name>
<dbReference type="EMBL" id="KQ767621">
    <property type="protein sequence ID" value="OAD53376.1"/>
    <property type="molecule type" value="Genomic_DNA"/>
</dbReference>
<proteinExistence type="predicted"/>
<dbReference type="Pfam" id="PF15013">
    <property type="entry name" value="CCSMST1"/>
    <property type="match status" value="1"/>
</dbReference>
<dbReference type="OrthoDB" id="5783753at2759"/>
<sequence length="129" mass="14830">MMHINRIKIAVLLRSGNSLLKKRFIFPQTYSTFIKRNNEKDKLENDENDKPIKFSTSKAATHPAAYTIARAKQYPKCQPDIISLCIGALLIYFCVLREENDIDEAIVASMSPEVLEQIYGKQEKTKHKN</sequence>
<organism evidence="1 2">
    <name type="scientific">Eufriesea mexicana</name>
    <dbReference type="NCBI Taxonomy" id="516756"/>
    <lineage>
        <taxon>Eukaryota</taxon>
        <taxon>Metazoa</taxon>
        <taxon>Ecdysozoa</taxon>
        <taxon>Arthropoda</taxon>
        <taxon>Hexapoda</taxon>
        <taxon>Insecta</taxon>
        <taxon>Pterygota</taxon>
        <taxon>Neoptera</taxon>
        <taxon>Endopterygota</taxon>
        <taxon>Hymenoptera</taxon>
        <taxon>Apocrita</taxon>
        <taxon>Aculeata</taxon>
        <taxon>Apoidea</taxon>
        <taxon>Anthophila</taxon>
        <taxon>Apidae</taxon>
        <taxon>Eufriesea</taxon>
    </lineage>
</organism>
<dbReference type="Proteomes" id="UP000250275">
    <property type="component" value="Unassembled WGS sequence"/>
</dbReference>
<protein>
    <submittedName>
        <fullName evidence="1">Uncharacterized protein</fullName>
    </submittedName>
</protein>
<accession>A0A310SEF1</accession>
<evidence type="ECO:0000313" key="1">
    <source>
        <dbReference type="EMBL" id="OAD53376.1"/>
    </source>
</evidence>
<evidence type="ECO:0000313" key="2">
    <source>
        <dbReference type="Proteomes" id="UP000250275"/>
    </source>
</evidence>
<dbReference type="InterPro" id="IPR029160">
    <property type="entry name" value="UQCC4"/>
</dbReference>
<keyword evidence="2" id="KW-1185">Reference proteome</keyword>
<dbReference type="PANTHER" id="PTHR35268">
    <property type="entry name" value="PROTEIN CCSMST1"/>
    <property type="match status" value="1"/>
</dbReference>
<dbReference type="AlphaFoldDB" id="A0A310SEF1"/>
<gene>
    <name evidence="1" type="ORF">WN48_10254</name>
</gene>
<dbReference type="PANTHER" id="PTHR35268:SF1">
    <property type="entry name" value="UBIQUINOL-CYTOCHROME-C REDUCTASE COMPLEX ASSEMBLY FACTOR 4"/>
    <property type="match status" value="1"/>
</dbReference>
<reference evidence="1 2" key="1">
    <citation type="submission" date="2015-07" db="EMBL/GenBank/DDBJ databases">
        <title>The genome of Eufriesea mexicana.</title>
        <authorList>
            <person name="Pan H."/>
            <person name="Kapheim K."/>
        </authorList>
    </citation>
    <scope>NUCLEOTIDE SEQUENCE [LARGE SCALE GENOMIC DNA]</scope>
    <source>
        <strain evidence="1">0111107269</strain>
        <tissue evidence="1">Whole body</tissue>
    </source>
</reference>